<evidence type="ECO:0000313" key="2">
    <source>
        <dbReference type="EMBL" id="QDG50416.1"/>
    </source>
</evidence>
<dbReference type="Proteomes" id="UP000315995">
    <property type="component" value="Chromosome"/>
</dbReference>
<evidence type="ECO:0000256" key="1">
    <source>
        <dbReference type="SAM" id="Phobius"/>
    </source>
</evidence>
<keyword evidence="1" id="KW-1133">Transmembrane helix</keyword>
<protein>
    <submittedName>
        <fullName evidence="2">Uncharacterized protein</fullName>
    </submittedName>
</protein>
<keyword evidence="1" id="KW-0812">Transmembrane</keyword>
<feature type="transmembrane region" description="Helical" evidence="1">
    <location>
        <begin position="58"/>
        <end position="78"/>
    </location>
</feature>
<keyword evidence="1" id="KW-0472">Membrane</keyword>
<accession>A0A5B8Y2Q3</accession>
<accession>A0A4Y6PQ06</accession>
<dbReference type="AlphaFoldDB" id="A0A4Y6PQ06"/>
<dbReference type="RefSeq" id="WP_141196909.1">
    <property type="nucleotide sequence ID" value="NZ_CP042468.1"/>
</dbReference>
<gene>
    <name evidence="2" type="ORF">FIV42_06610</name>
</gene>
<dbReference type="EMBL" id="CP041186">
    <property type="protein sequence ID" value="QDG50416.1"/>
    <property type="molecule type" value="Genomic_DNA"/>
</dbReference>
<name>A0A4Y6PQ06_PERCE</name>
<reference evidence="2 3" key="1">
    <citation type="submission" date="2019-06" db="EMBL/GenBank/DDBJ databases">
        <title>Persicimonas caeni gen. nov., sp. nov., a predatory bacterium isolated from solar saltern.</title>
        <authorList>
            <person name="Wang S."/>
        </authorList>
    </citation>
    <scope>NUCLEOTIDE SEQUENCE [LARGE SCALE GENOMIC DNA]</scope>
    <source>
        <strain evidence="2 3">YN101</strain>
    </source>
</reference>
<organism evidence="2 3">
    <name type="scientific">Persicimonas caeni</name>
    <dbReference type="NCBI Taxonomy" id="2292766"/>
    <lineage>
        <taxon>Bacteria</taxon>
        <taxon>Deltaproteobacteria</taxon>
        <taxon>Bradymonadales</taxon>
        <taxon>Bradymonadaceae</taxon>
        <taxon>Persicimonas</taxon>
    </lineage>
</organism>
<keyword evidence="3" id="KW-1185">Reference proteome</keyword>
<sequence>MMTLIHLLMFGFLVGAGLCAAHFSLRRVAEKHDVQCPWGRFVNTTGHAVRLAAMGGGAYVLASVGWVAVPAALGGFLLTRPALAPVRISDD</sequence>
<evidence type="ECO:0000313" key="3">
    <source>
        <dbReference type="Proteomes" id="UP000315995"/>
    </source>
</evidence>
<proteinExistence type="predicted"/>